<dbReference type="Pfam" id="PF00581">
    <property type="entry name" value="Rhodanese"/>
    <property type="match status" value="2"/>
</dbReference>
<reference evidence="3" key="1">
    <citation type="submission" date="2018-05" db="EMBL/GenBank/DDBJ databases">
        <authorList>
            <person name="Lanie J.A."/>
            <person name="Ng W.-L."/>
            <person name="Kazmierczak K.M."/>
            <person name="Andrzejewski T.M."/>
            <person name="Davidsen T.M."/>
            <person name="Wayne K.J."/>
            <person name="Tettelin H."/>
            <person name="Glass J.I."/>
            <person name="Rusch D."/>
            <person name="Podicherti R."/>
            <person name="Tsui H.-C.T."/>
            <person name="Winkler M.E."/>
        </authorList>
    </citation>
    <scope>NUCLEOTIDE SEQUENCE</scope>
</reference>
<dbReference type="InterPro" id="IPR051126">
    <property type="entry name" value="Thiosulfate_sulfurtransferase"/>
</dbReference>
<dbReference type="CDD" id="cd01448">
    <property type="entry name" value="TST_Repeat_1"/>
    <property type="match status" value="1"/>
</dbReference>
<dbReference type="PROSITE" id="PS50206">
    <property type="entry name" value="RHODANESE_3"/>
    <property type="match status" value="2"/>
</dbReference>
<dbReference type="CDD" id="cd01449">
    <property type="entry name" value="TST_Repeat_2"/>
    <property type="match status" value="1"/>
</dbReference>
<dbReference type="SMART" id="SM00450">
    <property type="entry name" value="RHOD"/>
    <property type="match status" value="2"/>
</dbReference>
<dbReference type="InterPro" id="IPR001307">
    <property type="entry name" value="Thiosulphate_STrfase_CS"/>
</dbReference>
<dbReference type="PANTHER" id="PTHR43855:SF1">
    <property type="entry name" value="THIOSULFATE SULFURTRANSFERASE"/>
    <property type="match status" value="1"/>
</dbReference>
<feature type="domain" description="Rhodanese" evidence="2">
    <location>
        <begin position="22"/>
        <end position="130"/>
    </location>
</feature>
<dbReference type="InterPro" id="IPR001763">
    <property type="entry name" value="Rhodanese-like_dom"/>
</dbReference>
<dbReference type="AlphaFoldDB" id="A0A382C941"/>
<dbReference type="InterPro" id="IPR036873">
    <property type="entry name" value="Rhodanese-like_dom_sf"/>
</dbReference>
<dbReference type="PROSITE" id="PS00683">
    <property type="entry name" value="RHODANESE_2"/>
    <property type="match status" value="1"/>
</dbReference>
<gene>
    <name evidence="3" type="ORF">METZ01_LOCUS175213</name>
</gene>
<dbReference type="GO" id="GO:0004792">
    <property type="term" value="F:thiosulfate-cyanide sulfurtransferase activity"/>
    <property type="evidence" value="ECO:0007669"/>
    <property type="project" value="InterPro"/>
</dbReference>
<dbReference type="EMBL" id="UINC01033298">
    <property type="protein sequence ID" value="SVB22359.1"/>
    <property type="molecule type" value="Genomic_DNA"/>
</dbReference>
<proteinExistence type="predicted"/>
<dbReference type="SUPFAM" id="SSF52821">
    <property type="entry name" value="Rhodanese/Cell cycle control phosphatase"/>
    <property type="match status" value="2"/>
</dbReference>
<feature type="domain" description="Rhodanese" evidence="2">
    <location>
        <begin position="161"/>
        <end position="274"/>
    </location>
</feature>
<keyword evidence="1" id="KW-0677">Repeat</keyword>
<sequence>VKPDVDEPSVMISTDQLEARLDDNRLCIIDLSKIEHFAQGHIPGASHLDYASLIDGRKPVPGQLPSRARLEQLASRLALHETRFVVACDDEGGGRAARLLWTLHVLGHRNCSVLDGGMTAWRGEDRRLTTQAAPYTATSFQLSTLDHTPIATREYILSHLEDKRVALLDVRTPEEYAGTKQLSARSGHIPGAVNLNWLETIDHDNHLQLKPKAVLAKMLANSGIRPTQEVITYCQTHHRSAHSWMVLKYMGYHSVRGYPGSWSEWGNDPETPIQLNSQNRS</sequence>
<dbReference type="PANTHER" id="PTHR43855">
    <property type="entry name" value="THIOSULFATE SULFURTRANSFERASE"/>
    <property type="match status" value="1"/>
</dbReference>
<evidence type="ECO:0000259" key="2">
    <source>
        <dbReference type="PROSITE" id="PS50206"/>
    </source>
</evidence>
<organism evidence="3">
    <name type="scientific">marine metagenome</name>
    <dbReference type="NCBI Taxonomy" id="408172"/>
    <lineage>
        <taxon>unclassified sequences</taxon>
        <taxon>metagenomes</taxon>
        <taxon>ecological metagenomes</taxon>
    </lineage>
</organism>
<dbReference type="Gene3D" id="3.40.250.10">
    <property type="entry name" value="Rhodanese-like domain"/>
    <property type="match status" value="2"/>
</dbReference>
<feature type="non-terminal residue" evidence="3">
    <location>
        <position position="1"/>
    </location>
</feature>
<dbReference type="PROSITE" id="PS00380">
    <property type="entry name" value="RHODANESE_1"/>
    <property type="match status" value="1"/>
</dbReference>
<protein>
    <recommendedName>
        <fullName evidence="2">Rhodanese domain-containing protein</fullName>
    </recommendedName>
</protein>
<evidence type="ECO:0000313" key="3">
    <source>
        <dbReference type="EMBL" id="SVB22359.1"/>
    </source>
</evidence>
<evidence type="ECO:0000256" key="1">
    <source>
        <dbReference type="ARBA" id="ARBA00022737"/>
    </source>
</evidence>
<accession>A0A382C941</accession>
<name>A0A382C941_9ZZZZ</name>